<feature type="transmembrane region" description="Helical" evidence="6">
    <location>
        <begin position="344"/>
        <end position="361"/>
    </location>
</feature>
<dbReference type="EMBL" id="JMQA01000038">
    <property type="protein sequence ID" value="KFN05792.1"/>
    <property type="molecule type" value="Genomic_DNA"/>
</dbReference>
<evidence type="ECO:0000313" key="9">
    <source>
        <dbReference type="EMBL" id="MUG23124.1"/>
    </source>
</evidence>
<dbReference type="InterPro" id="IPR004680">
    <property type="entry name" value="Cit_transptr-like_dom"/>
</dbReference>
<dbReference type="STRING" id="44252.DJ90_108"/>
<dbReference type="EMBL" id="WNZZ01000007">
    <property type="protein sequence ID" value="MUG23124.1"/>
    <property type="molecule type" value="Genomic_DNA"/>
</dbReference>
<feature type="transmembrane region" description="Helical" evidence="6">
    <location>
        <begin position="320"/>
        <end position="338"/>
    </location>
</feature>
<dbReference type="GeneID" id="77009164"/>
<dbReference type="InterPro" id="IPR014738">
    <property type="entry name" value="Citrate_transporter"/>
</dbReference>
<feature type="transmembrane region" description="Helical" evidence="6">
    <location>
        <begin position="137"/>
        <end position="156"/>
    </location>
</feature>
<keyword evidence="4 6" id="KW-1133">Transmembrane helix</keyword>
<feature type="transmembrane region" description="Helical" evidence="6">
    <location>
        <begin position="410"/>
        <end position="428"/>
    </location>
</feature>
<dbReference type="AlphaFoldDB" id="A0A090Z574"/>
<name>A0A090Z574_PAEMA</name>
<feature type="transmembrane region" description="Helical" evidence="6">
    <location>
        <begin position="283"/>
        <end position="308"/>
    </location>
</feature>
<dbReference type="OrthoDB" id="5329450at2"/>
<keyword evidence="10" id="KW-1185">Reference proteome</keyword>
<evidence type="ECO:0000313" key="10">
    <source>
        <dbReference type="Proteomes" id="UP000029278"/>
    </source>
</evidence>
<protein>
    <submittedName>
        <fullName evidence="8">Citrate transporter</fullName>
    </submittedName>
    <submittedName>
        <fullName evidence="9">TRAP transporter large permease subunit</fullName>
    </submittedName>
</protein>
<evidence type="ECO:0000256" key="2">
    <source>
        <dbReference type="ARBA" id="ARBA00022448"/>
    </source>
</evidence>
<dbReference type="NCBIfam" id="TIGR00784">
    <property type="entry name" value="citMHS"/>
    <property type="match status" value="1"/>
</dbReference>
<evidence type="ECO:0000313" key="8">
    <source>
        <dbReference type="EMBL" id="KFN05792.1"/>
    </source>
</evidence>
<gene>
    <name evidence="8" type="primary">citN</name>
    <name evidence="8" type="ORF">DJ90_108</name>
    <name evidence="9" type="ORF">GNQ08_11970</name>
</gene>
<evidence type="ECO:0000313" key="11">
    <source>
        <dbReference type="Proteomes" id="UP000442469"/>
    </source>
</evidence>
<evidence type="ECO:0000256" key="1">
    <source>
        <dbReference type="ARBA" id="ARBA00004141"/>
    </source>
</evidence>
<evidence type="ECO:0000259" key="7">
    <source>
        <dbReference type="Pfam" id="PF03600"/>
    </source>
</evidence>
<feature type="transmembrane region" description="Helical" evidence="6">
    <location>
        <begin position="230"/>
        <end position="263"/>
    </location>
</feature>
<dbReference type="GO" id="GO:0015137">
    <property type="term" value="F:citrate transmembrane transporter activity"/>
    <property type="evidence" value="ECO:0007669"/>
    <property type="project" value="InterPro"/>
</dbReference>
<dbReference type="GO" id="GO:0016020">
    <property type="term" value="C:membrane"/>
    <property type="evidence" value="ECO:0007669"/>
    <property type="project" value="UniProtKB-SubCell"/>
</dbReference>
<keyword evidence="2" id="KW-0813">Transport</keyword>
<dbReference type="Pfam" id="PF03600">
    <property type="entry name" value="CitMHS"/>
    <property type="match status" value="1"/>
</dbReference>
<evidence type="ECO:0000256" key="6">
    <source>
        <dbReference type="SAM" id="Phobius"/>
    </source>
</evidence>
<reference evidence="9 11" key="2">
    <citation type="submission" date="2019-11" db="EMBL/GenBank/DDBJ databases">
        <title>Draft genome sequences of five Paenibacillus species of dairy origin.</title>
        <authorList>
            <person name="Olajide A.M."/>
            <person name="Chen S."/>
            <person name="Lapointe G."/>
        </authorList>
    </citation>
    <scope>NUCLEOTIDE SEQUENCE [LARGE SCALE GENOMIC DNA]</scope>
    <source>
        <strain evidence="9 11">3CT49</strain>
    </source>
</reference>
<feature type="transmembrane region" description="Helical" evidence="6">
    <location>
        <begin position="373"/>
        <end position="395"/>
    </location>
</feature>
<organism evidence="8 10">
    <name type="scientific">Paenibacillus macerans</name>
    <name type="common">Bacillus macerans</name>
    <dbReference type="NCBI Taxonomy" id="44252"/>
    <lineage>
        <taxon>Bacteria</taxon>
        <taxon>Bacillati</taxon>
        <taxon>Bacillota</taxon>
        <taxon>Bacilli</taxon>
        <taxon>Bacillales</taxon>
        <taxon>Paenibacillaceae</taxon>
        <taxon>Paenibacillus</taxon>
    </lineage>
</organism>
<sequence>MLALLGVLTIALFLYLIMTKKVSVIVALVIVPVLFAVIGGFWDQLGEATLNGVIQVAPTGIMLMFAVLYFGLMSDAGLFDPIIKKVVSAVKGDPLKIIVGTAAVTMLVHLDGDGTATFMITITAFLPIYKRIGINKLILPCVVALGAGAMHLVPWSGTQARAMSALQTDASQMFTAILPSMAGGIIYVLAVAFFLGLRERKRLGVIDFNYNMEDELTEEQKAMRRPKLFWFNAVFTVLLIVGLMTHIFPHTILFMIGFAVALLVNYPNLKDQSARLNAHAKSIVLVTSMIFAAGIFSGILNGTGMIAAMADSLVSIVPDSMARFLPLILAVISMPLSLVFTPDAFYYGMLPILAQAVANFGMDPIEIGRAAIFGQMTVGFPLSPLTASTFLLVALSEVDLAEHQKFTFKWAWGTSLVFTAIALITGTISI</sequence>
<comment type="caution">
    <text evidence="8">The sequence shown here is derived from an EMBL/GenBank/DDBJ whole genome shotgun (WGS) entry which is preliminary data.</text>
</comment>
<feature type="domain" description="Citrate transporter-like" evidence="7">
    <location>
        <begin position="15"/>
        <end position="372"/>
    </location>
</feature>
<feature type="transmembrane region" description="Helical" evidence="6">
    <location>
        <begin position="22"/>
        <end position="42"/>
    </location>
</feature>
<evidence type="ECO:0000256" key="5">
    <source>
        <dbReference type="ARBA" id="ARBA00023136"/>
    </source>
</evidence>
<dbReference type="Proteomes" id="UP000029278">
    <property type="component" value="Unassembled WGS sequence"/>
</dbReference>
<feature type="transmembrane region" description="Helical" evidence="6">
    <location>
        <begin position="176"/>
        <end position="197"/>
    </location>
</feature>
<reference evidence="8 10" key="1">
    <citation type="submission" date="2014-04" db="EMBL/GenBank/DDBJ databases">
        <authorList>
            <person name="Bishop-Lilly K.A."/>
            <person name="Broomall S.M."/>
            <person name="Chain P.S."/>
            <person name="Chertkov O."/>
            <person name="Coyne S.R."/>
            <person name="Daligault H.E."/>
            <person name="Davenport K.W."/>
            <person name="Erkkila T."/>
            <person name="Frey K.G."/>
            <person name="Gibbons H.S."/>
            <person name="Gu W."/>
            <person name="Jaissle J."/>
            <person name="Johnson S.L."/>
            <person name="Koroleva G.I."/>
            <person name="Ladner J.T."/>
            <person name="Lo C.-C."/>
            <person name="Minogue T.D."/>
            <person name="Munk C."/>
            <person name="Palacios G.F."/>
            <person name="Redden C.L."/>
            <person name="Rosenzweig C.N."/>
            <person name="Scholz M.B."/>
            <person name="Teshima H."/>
            <person name="Xu Y."/>
        </authorList>
    </citation>
    <scope>NUCLEOTIDE SEQUENCE [LARGE SCALE GENOMIC DNA]</scope>
    <source>
        <strain evidence="8 10">8244</strain>
    </source>
</reference>
<feature type="transmembrane region" description="Helical" evidence="6">
    <location>
        <begin position="54"/>
        <end position="72"/>
    </location>
</feature>
<keyword evidence="3 6" id="KW-0812">Transmembrane</keyword>
<evidence type="ECO:0000256" key="4">
    <source>
        <dbReference type="ARBA" id="ARBA00022989"/>
    </source>
</evidence>
<dbReference type="RefSeq" id="WP_036625549.1">
    <property type="nucleotide sequence ID" value="NZ_BGML01000002.1"/>
</dbReference>
<proteinExistence type="predicted"/>
<keyword evidence="5 6" id="KW-0472">Membrane</keyword>
<comment type="subcellular location">
    <subcellularLocation>
        <location evidence="1">Membrane</location>
        <topology evidence="1">Multi-pass membrane protein</topology>
    </subcellularLocation>
</comment>
<dbReference type="PATRIC" id="fig|44252.3.peg.4358"/>
<dbReference type="HOGENOM" id="CLU_044454_0_1_9"/>
<evidence type="ECO:0000256" key="3">
    <source>
        <dbReference type="ARBA" id="ARBA00022692"/>
    </source>
</evidence>
<dbReference type="Proteomes" id="UP000442469">
    <property type="component" value="Unassembled WGS sequence"/>
</dbReference>
<accession>A0A090Z574</accession>